<evidence type="ECO:0000313" key="12">
    <source>
        <dbReference type="Proteomes" id="UP000813463"/>
    </source>
</evidence>
<keyword evidence="12" id="KW-1185">Reference proteome</keyword>
<dbReference type="Proteomes" id="UP000813463">
    <property type="component" value="Chromosome 1"/>
</dbReference>
<dbReference type="PANTHER" id="PTHR31683">
    <property type="entry name" value="PECTATE LYASE 18-RELATED"/>
    <property type="match status" value="1"/>
</dbReference>
<dbReference type="KEGG" id="soe:110784440"/>
<evidence type="ECO:0000256" key="3">
    <source>
        <dbReference type="ARBA" id="ARBA00010980"/>
    </source>
</evidence>
<comment type="catalytic activity">
    <reaction evidence="1 10">
        <text>Eliminative cleavage of (1-&gt;4)-alpha-D-galacturonan to give oligosaccharides with 4-deoxy-alpha-D-galact-4-enuronosyl groups at their non-reducing ends.</text>
        <dbReference type="EC" id="4.2.2.2"/>
    </reaction>
</comment>
<dbReference type="Pfam" id="PF00544">
    <property type="entry name" value="Pectate_lyase_4"/>
    <property type="match status" value="1"/>
</dbReference>
<accession>A0A9R0I8H7</accession>
<dbReference type="GeneID" id="110784440"/>
<comment type="cofactor">
    <cofactor evidence="10">
        <name>Ca(2+)</name>
        <dbReference type="ChEBI" id="CHEBI:29108"/>
    </cofactor>
    <text evidence="10">Binds 1 Ca(2+) ion. Required for its activity.</text>
</comment>
<name>A0A9R0I8H7_SPIOL</name>
<evidence type="ECO:0000313" key="13">
    <source>
        <dbReference type="RefSeq" id="XP_021844588.1"/>
    </source>
</evidence>
<dbReference type="Gene3D" id="2.160.20.10">
    <property type="entry name" value="Single-stranded right-handed beta-helix, Pectin lyase-like"/>
    <property type="match status" value="1"/>
</dbReference>
<keyword evidence="7 10" id="KW-0106">Calcium</keyword>
<evidence type="ECO:0000256" key="7">
    <source>
        <dbReference type="ARBA" id="ARBA00022837"/>
    </source>
</evidence>
<keyword evidence="8" id="KW-0325">Glycoprotein</keyword>
<comment type="pathway">
    <text evidence="2 10">Glycan metabolism; pectin degradation; 2-dehydro-3-deoxy-D-gluconate from pectin: step 2/5.</text>
</comment>
<dbReference type="InterPro" id="IPR012334">
    <property type="entry name" value="Pectin_lyas_fold"/>
</dbReference>
<evidence type="ECO:0000256" key="9">
    <source>
        <dbReference type="ARBA" id="ARBA00023239"/>
    </source>
</evidence>
<reference evidence="12" key="1">
    <citation type="journal article" date="2021" name="Nat. Commun.">
        <title>Genomic analyses provide insights into spinach domestication and the genetic basis of agronomic traits.</title>
        <authorList>
            <person name="Cai X."/>
            <person name="Sun X."/>
            <person name="Xu C."/>
            <person name="Sun H."/>
            <person name="Wang X."/>
            <person name="Ge C."/>
            <person name="Zhang Z."/>
            <person name="Wang Q."/>
            <person name="Fei Z."/>
            <person name="Jiao C."/>
            <person name="Wang Q."/>
        </authorList>
    </citation>
    <scope>NUCLEOTIDE SEQUENCE [LARGE SCALE GENOMIC DNA]</scope>
    <source>
        <strain evidence="12">cv. Varoflay</strain>
    </source>
</reference>
<dbReference type="InterPro" id="IPR007524">
    <property type="entry name" value="Pec_lyase_N"/>
</dbReference>
<dbReference type="GO" id="GO:0030570">
    <property type="term" value="F:pectate lyase activity"/>
    <property type="evidence" value="ECO:0000318"/>
    <property type="project" value="GO_Central"/>
</dbReference>
<evidence type="ECO:0000256" key="1">
    <source>
        <dbReference type="ARBA" id="ARBA00000695"/>
    </source>
</evidence>
<keyword evidence="9 10" id="KW-0456">Lyase</keyword>
<dbReference type="EC" id="4.2.2.2" evidence="4 10"/>
<organism evidence="12 13">
    <name type="scientific">Spinacia oleracea</name>
    <name type="common">Spinach</name>
    <dbReference type="NCBI Taxonomy" id="3562"/>
    <lineage>
        <taxon>Eukaryota</taxon>
        <taxon>Viridiplantae</taxon>
        <taxon>Streptophyta</taxon>
        <taxon>Embryophyta</taxon>
        <taxon>Tracheophyta</taxon>
        <taxon>Spermatophyta</taxon>
        <taxon>Magnoliopsida</taxon>
        <taxon>eudicotyledons</taxon>
        <taxon>Gunneridae</taxon>
        <taxon>Pentapetalae</taxon>
        <taxon>Caryophyllales</taxon>
        <taxon>Chenopodiaceae</taxon>
        <taxon>Chenopodioideae</taxon>
        <taxon>Anserineae</taxon>
        <taxon>Spinacia</taxon>
    </lineage>
</organism>
<reference evidence="13" key="2">
    <citation type="submission" date="2025-08" db="UniProtKB">
        <authorList>
            <consortium name="RefSeq"/>
        </authorList>
    </citation>
    <scope>IDENTIFICATION</scope>
    <source>
        <tissue evidence="13">Leaf</tissue>
    </source>
</reference>
<evidence type="ECO:0000256" key="4">
    <source>
        <dbReference type="ARBA" id="ARBA00012272"/>
    </source>
</evidence>
<feature type="signal peptide" evidence="10">
    <location>
        <begin position="1"/>
        <end position="20"/>
    </location>
</feature>
<evidence type="ECO:0000256" key="10">
    <source>
        <dbReference type="RuleBase" id="RU361123"/>
    </source>
</evidence>
<dbReference type="RefSeq" id="XP_021844588.1">
    <property type="nucleotide sequence ID" value="XM_021988896.2"/>
</dbReference>
<evidence type="ECO:0000256" key="5">
    <source>
        <dbReference type="ARBA" id="ARBA00022723"/>
    </source>
</evidence>
<proteinExistence type="inferred from homology"/>
<dbReference type="InterPro" id="IPR002022">
    <property type="entry name" value="Pec_lyase"/>
</dbReference>
<gene>
    <name evidence="13" type="primary">LOC110784440</name>
</gene>
<dbReference type="AlphaFoldDB" id="A0A9R0I8H7"/>
<keyword evidence="6 10" id="KW-0732">Signal</keyword>
<evidence type="ECO:0000256" key="8">
    <source>
        <dbReference type="ARBA" id="ARBA00023180"/>
    </source>
</evidence>
<protein>
    <recommendedName>
        <fullName evidence="4 10">Pectate lyase</fullName>
        <ecNumber evidence="4 10">4.2.2.2</ecNumber>
    </recommendedName>
</protein>
<dbReference type="SMART" id="SM00656">
    <property type="entry name" value="Amb_all"/>
    <property type="match status" value="1"/>
</dbReference>
<dbReference type="PANTHER" id="PTHR31683:SF69">
    <property type="entry name" value="PECTATE LYASE 7-RELATED"/>
    <property type="match status" value="1"/>
</dbReference>
<keyword evidence="5 10" id="KW-0479">Metal-binding</keyword>
<evidence type="ECO:0000256" key="2">
    <source>
        <dbReference type="ARBA" id="ARBA00005220"/>
    </source>
</evidence>
<sequence>MGKQDLLFLLLCSLSYAVLALSQNTTSESDENYWKLREEKAKKGIQGAYHPHPFNVTNHLNFRTRILQSRWSEDEHVGINSTRRALAKRYKKSCMFFNAIDACWRCQADWEKKRRKLAKCALGFGRGTTGGKAGRKYLVTDPTDNDMVNPKPGTLRHAVIQLEPLWIVFAHPVMVIRLNQELIMTSNKTIDGRGSHVVIEGGAGITVQYVENVIIHGIRFVDIVPGSGGMIRDSVNHYGFRTESDGDAISIFGSHHVWIDHCSFSKAADGIIDVIKGSTAVTISNCHMTNHDKVFLFGASDTHFEDRNMQITIAFTHFGKGLVQRMPRCRMGFFHIVNNDYTHWLMYAIGGGMNPTIISEGNRFIAPPNPRAKEVTHRQIPNSPWDSGTWISNRDVLINGATFKESRASLQLRQVQSKIIMPMDGRYAGRATKYAGPLKCVPHLAC</sequence>
<dbReference type="SUPFAM" id="SSF51126">
    <property type="entry name" value="Pectin lyase-like"/>
    <property type="match status" value="1"/>
</dbReference>
<dbReference type="InterPro" id="IPR011050">
    <property type="entry name" value="Pectin_lyase_fold/virulence"/>
</dbReference>
<dbReference type="PRINTS" id="PR00807">
    <property type="entry name" value="AMBALLERGEN"/>
</dbReference>
<feature type="chain" id="PRO_5040534930" description="Pectate lyase" evidence="10">
    <location>
        <begin position="21"/>
        <end position="446"/>
    </location>
</feature>
<dbReference type="GO" id="GO:0046872">
    <property type="term" value="F:metal ion binding"/>
    <property type="evidence" value="ECO:0007669"/>
    <property type="project" value="UniProtKB-KW"/>
</dbReference>
<comment type="similarity">
    <text evidence="3 10">Belongs to the polysaccharide lyase 1 family.</text>
</comment>
<evidence type="ECO:0000259" key="11">
    <source>
        <dbReference type="SMART" id="SM00656"/>
    </source>
</evidence>
<dbReference type="OrthoDB" id="1637350at2759"/>
<dbReference type="Pfam" id="PF04431">
    <property type="entry name" value="Pec_lyase_N"/>
    <property type="match status" value="1"/>
</dbReference>
<dbReference type="InterPro" id="IPR018082">
    <property type="entry name" value="AmbAllergen"/>
</dbReference>
<evidence type="ECO:0000256" key="6">
    <source>
        <dbReference type="ARBA" id="ARBA00022729"/>
    </source>
</evidence>
<feature type="domain" description="Pectate lyase" evidence="11">
    <location>
        <begin position="173"/>
        <end position="370"/>
    </location>
</feature>
<dbReference type="InterPro" id="IPR045032">
    <property type="entry name" value="PEL"/>
</dbReference>